<feature type="binding site" evidence="12">
    <location>
        <position position="118"/>
    </location>
    <ligand>
        <name>[4Fe-4S] cluster</name>
        <dbReference type="ChEBI" id="CHEBI:49883"/>
        <label>2</label>
    </ligand>
</feature>
<comment type="similarity">
    <text evidence="12">Belongs to the complex I 23 kDa subunit family.</text>
</comment>
<evidence type="ECO:0000256" key="3">
    <source>
        <dbReference type="ARBA" id="ARBA00022719"/>
    </source>
</evidence>
<feature type="binding site" evidence="12">
    <location>
        <position position="125"/>
    </location>
    <ligand>
        <name>[4Fe-4S] cluster</name>
        <dbReference type="ChEBI" id="CHEBI:49883"/>
        <label>1</label>
    </ligand>
</feature>
<keyword evidence="3 12" id="KW-0874">Quinone</keyword>
<feature type="binding site" evidence="12">
    <location>
        <position position="77"/>
    </location>
    <ligand>
        <name>[4Fe-4S] cluster</name>
        <dbReference type="ChEBI" id="CHEBI:49883"/>
        <label>1</label>
    </ligand>
</feature>
<evidence type="ECO:0000256" key="10">
    <source>
        <dbReference type="ARBA" id="ARBA00023075"/>
    </source>
</evidence>
<reference evidence="14 15" key="1">
    <citation type="submission" date="2017-11" db="EMBL/GenBank/DDBJ databases">
        <title>Animal gut microbial communities from fecal samples from Wisconsin, USA.</title>
        <authorList>
            <person name="Neumann A."/>
        </authorList>
    </citation>
    <scope>NUCLEOTIDE SEQUENCE [LARGE SCALE GENOMIC DNA]</scope>
    <source>
        <strain evidence="14 15">UWS3</strain>
    </source>
</reference>
<dbReference type="PANTHER" id="PTHR10849">
    <property type="entry name" value="NADH DEHYDROGENASE UBIQUINONE IRON-SULFUR PROTEIN 8, MITOCHONDRIAL"/>
    <property type="match status" value="1"/>
</dbReference>
<feature type="binding site" evidence="12">
    <location>
        <position position="80"/>
    </location>
    <ligand>
        <name>[4Fe-4S] cluster</name>
        <dbReference type="ChEBI" id="CHEBI:49883"/>
        <label>1</label>
    </ligand>
</feature>
<dbReference type="GO" id="GO:0051539">
    <property type="term" value="F:4 iron, 4 sulfur cluster binding"/>
    <property type="evidence" value="ECO:0007669"/>
    <property type="project" value="UniProtKB-KW"/>
</dbReference>
<name>A0A2M9A5P3_9BACT</name>
<dbReference type="Gene3D" id="3.30.70.3270">
    <property type="match status" value="1"/>
</dbReference>
<keyword evidence="4 12" id="KW-0479">Metal-binding</keyword>
<keyword evidence="11 12" id="KW-0472">Membrane</keyword>
<dbReference type="InterPro" id="IPR017896">
    <property type="entry name" value="4Fe4S_Fe-S-bd"/>
</dbReference>
<dbReference type="GO" id="GO:0005886">
    <property type="term" value="C:plasma membrane"/>
    <property type="evidence" value="ECO:0007669"/>
    <property type="project" value="UniProtKB-SubCell"/>
</dbReference>
<keyword evidence="8 12" id="KW-0411">Iron-sulfur</keyword>
<dbReference type="EC" id="7.1.1.-" evidence="12"/>
<accession>A0A2M9A5P3</accession>
<dbReference type="RefSeq" id="WP_241899457.1">
    <property type="nucleotide sequence ID" value="NZ_JAQXKX010000056.1"/>
</dbReference>
<evidence type="ECO:0000256" key="7">
    <source>
        <dbReference type="ARBA" id="ARBA00023004"/>
    </source>
</evidence>
<feature type="domain" description="4Fe-4S ferredoxin-type" evidence="13">
    <location>
        <begin position="62"/>
        <end position="94"/>
    </location>
</feature>
<dbReference type="SUPFAM" id="SSF54862">
    <property type="entry name" value="4Fe-4S ferredoxins"/>
    <property type="match status" value="1"/>
</dbReference>
<keyword evidence="9 12" id="KW-0520">NAD</keyword>
<keyword evidence="1 12" id="KW-1003">Cell membrane</keyword>
<protein>
    <recommendedName>
        <fullName evidence="12">NADH-quinone oxidoreductase subunit I</fullName>
        <ecNumber evidence="12">7.1.1.-</ecNumber>
    </recommendedName>
    <alternativeName>
        <fullName evidence="12">NADH dehydrogenase I subunit I</fullName>
    </alternativeName>
    <alternativeName>
        <fullName evidence="12">NDH-1 subunit I</fullName>
    </alternativeName>
</protein>
<keyword evidence="15" id="KW-1185">Reference proteome</keyword>
<evidence type="ECO:0000256" key="5">
    <source>
        <dbReference type="ARBA" id="ARBA00022737"/>
    </source>
</evidence>
<dbReference type="Pfam" id="PF12838">
    <property type="entry name" value="Fer4_7"/>
    <property type="match status" value="1"/>
</dbReference>
<evidence type="ECO:0000256" key="2">
    <source>
        <dbReference type="ARBA" id="ARBA00022485"/>
    </source>
</evidence>
<comment type="cofactor">
    <cofactor evidence="12">
        <name>[4Fe-4S] cluster</name>
        <dbReference type="ChEBI" id="CHEBI:49883"/>
    </cofactor>
    <text evidence="12">Binds 2 [4Fe-4S] clusters per subunit.</text>
</comment>
<proteinExistence type="inferred from homology"/>
<sequence length="189" mass="21675">MVRVVKHKEMNLIERLYIFEAFRGLYTTIKHFLRGFFRYETLPTTGYPEVKPYIPRDYRAKHRIMVRPDGSPRCVACFMCASACPAHCIFIEAAQSTDGRIEKKASRFEIDHSVCIFCGLCVEACPVDALRMDTCETSFVHPKRKDFIVNLTDLTSWNPKDYPDDPQSQVAPGGTQNKQALEVWGEVKC</sequence>
<dbReference type="InterPro" id="IPR010226">
    <property type="entry name" value="NADH_quinone_OxRdtase_chainI"/>
</dbReference>
<dbReference type="HAMAP" id="MF_01351">
    <property type="entry name" value="NDH1_NuoI"/>
    <property type="match status" value="1"/>
</dbReference>
<evidence type="ECO:0000256" key="6">
    <source>
        <dbReference type="ARBA" id="ARBA00022967"/>
    </source>
</evidence>
<comment type="function">
    <text evidence="12">NDH-1 shuttles electrons from NADH, via FMN and iron-sulfur (Fe-S) centers, to quinones in the respiratory chain. The immediate electron acceptor for the enzyme in this species is believed to be ubiquinone. Couples the redox reaction to proton translocation (for every two electrons transferred, four hydrogen ions are translocated across the cytoplasmic membrane), and thus conserves the redox energy in a proton gradient.</text>
</comment>
<keyword evidence="5" id="KW-0677">Repeat</keyword>
<dbReference type="PANTHER" id="PTHR10849:SF24">
    <property type="entry name" value="NADH-QUINONE OXIDOREDUCTASE SUBUNIT I 2"/>
    <property type="match status" value="1"/>
</dbReference>
<keyword evidence="7 12" id="KW-0408">Iron</keyword>
<evidence type="ECO:0000256" key="11">
    <source>
        <dbReference type="ARBA" id="ARBA00023136"/>
    </source>
</evidence>
<dbReference type="GO" id="GO:0048038">
    <property type="term" value="F:quinone binding"/>
    <property type="evidence" value="ECO:0007669"/>
    <property type="project" value="UniProtKB-KW"/>
</dbReference>
<feature type="binding site" evidence="12">
    <location>
        <position position="121"/>
    </location>
    <ligand>
        <name>[4Fe-4S] cluster</name>
        <dbReference type="ChEBI" id="CHEBI:49883"/>
        <label>2</label>
    </ligand>
</feature>
<comment type="subcellular location">
    <subcellularLocation>
        <location evidence="12">Cell membrane</location>
        <topology evidence="12">Peripheral membrane protein</topology>
    </subcellularLocation>
</comment>
<feature type="domain" description="4Fe-4S ferredoxin-type" evidence="13">
    <location>
        <begin position="106"/>
        <end position="135"/>
    </location>
</feature>
<keyword evidence="10 12" id="KW-0830">Ubiquinone</keyword>
<dbReference type="EMBL" id="PGEX01000001">
    <property type="protein sequence ID" value="PJJ41030.1"/>
    <property type="molecule type" value="Genomic_DNA"/>
</dbReference>
<evidence type="ECO:0000256" key="9">
    <source>
        <dbReference type="ARBA" id="ARBA00023027"/>
    </source>
</evidence>
<dbReference type="AlphaFoldDB" id="A0A2M9A5P3"/>
<dbReference type="InterPro" id="IPR017900">
    <property type="entry name" value="4Fe4S_Fe_S_CS"/>
</dbReference>
<feature type="binding site" evidence="12">
    <location>
        <position position="74"/>
    </location>
    <ligand>
        <name>[4Fe-4S] cluster</name>
        <dbReference type="ChEBI" id="CHEBI:49883"/>
        <label>1</label>
    </ligand>
</feature>
<dbReference type="PROSITE" id="PS51379">
    <property type="entry name" value="4FE4S_FER_2"/>
    <property type="match status" value="2"/>
</dbReference>
<feature type="binding site" evidence="12">
    <location>
        <position position="115"/>
    </location>
    <ligand>
        <name>[4Fe-4S] cluster</name>
        <dbReference type="ChEBI" id="CHEBI:49883"/>
        <label>2</label>
    </ligand>
</feature>
<keyword evidence="2 12" id="KW-0004">4Fe-4S</keyword>
<evidence type="ECO:0000256" key="1">
    <source>
        <dbReference type="ARBA" id="ARBA00022475"/>
    </source>
</evidence>
<evidence type="ECO:0000259" key="13">
    <source>
        <dbReference type="PROSITE" id="PS51379"/>
    </source>
</evidence>
<dbReference type="PROSITE" id="PS00198">
    <property type="entry name" value="4FE4S_FER_1"/>
    <property type="match status" value="1"/>
</dbReference>
<organism evidence="14 15">
    <name type="scientific">Hallerella succinigenes</name>
    <dbReference type="NCBI Taxonomy" id="1896222"/>
    <lineage>
        <taxon>Bacteria</taxon>
        <taxon>Pseudomonadati</taxon>
        <taxon>Fibrobacterota</taxon>
        <taxon>Fibrobacteria</taxon>
        <taxon>Fibrobacterales</taxon>
        <taxon>Fibrobacteraceae</taxon>
        <taxon>Hallerella</taxon>
    </lineage>
</organism>
<evidence type="ECO:0000256" key="8">
    <source>
        <dbReference type="ARBA" id="ARBA00023014"/>
    </source>
</evidence>
<feature type="binding site" evidence="12">
    <location>
        <position position="84"/>
    </location>
    <ligand>
        <name>[4Fe-4S] cluster</name>
        <dbReference type="ChEBI" id="CHEBI:49883"/>
        <label>2</label>
    </ligand>
</feature>
<dbReference type="GO" id="GO:0005506">
    <property type="term" value="F:iron ion binding"/>
    <property type="evidence" value="ECO:0007669"/>
    <property type="project" value="UniProtKB-UniRule"/>
</dbReference>
<gene>
    <name evidence="12" type="primary">nuoI</name>
    <name evidence="14" type="ORF">BGX16_0984</name>
</gene>
<dbReference type="Proteomes" id="UP000231134">
    <property type="component" value="Unassembled WGS sequence"/>
</dbReference>
<keyword evidence="6 12" id="KW-1278">Translocase</keyword>
<dbReference type="GO" id="GO:0050136">
    <property type="term" value="F:NADH dehydrogenase (quinone) (non-electrogenic) activity"/>
    <property type="evidence" value="ECO:0007669"/>
    <property type="project" value="UniProtKB-UniRule"/>
</dbReference>
<comment type="caution">
    <text evidence="14">The sequence shown here is derived from an EMBL/GenBank/DDBJ whole genome shotgun (WGS) entry which is preliminary data.</text>
</comment>
<evidence type="ECO:0000313" key="14">
    <source>
        <dbReference type="EMBL" id="PJJ41030.1"/>
    </source>
</evidence>
<evidence type="ECO:0000313" key="15">
    <source>
        <dbReference type="Proteomes" id="UP000231134"/>
    </source>
</evidence>
<evidence type="ECO:0000256" key="4">
    <source>
        <dbReference type="ARBA" id="ARBA00022723"/>
    </source>
</evidence>
<comment type="catalytic activity">
    <reaction evidence="12">
        <text>a quinone + NADH + 5 H(+)(in) = a quinol + NAD(+) + 4 H(+)(out)</text>
        <dbReference type="Rhea" id="RHEA:57888"/>
        <dbReference type="ChEBI" id="CHEBI:15378"/>
        <dbReference type="ChEBI" id="CHEBI:24646"/>
        <dbReference type="ChEBI" id="CHEBI:57540"/>
        <dbReference type="ChEBI" id="CHEBI:57945"/>
        <dbReference type="ChEBI" id="CHEBI:132124"/>
    </reaction>
</comment>
<comment type="subunit">
    <text evidence="12">NDH-1 is composed of 14 different subunits. Subunits NuoA, H, J, K, L, M, N constitute the membrane sector of the complex.</text>
</comment>
<evidence type="ECO:0000256" key="12">
    <source>
        <dbReference type="HAMAP-Rule" id="MF_01351"/>
    </source>
</evidence>